<protein>
    <submittedName>
        <fullName evidence="2">Uncharacterized protein</fullName>
    </submittedName>
</protein>
<organism evidence="2">
    <name type="scientific">Aegilops tauschii</name>
    <name type="common">Tausch's goatgrass</name>
    <name type="synonym">Aegilops squarrosa</name>
    <dbReference type="NCBI Taxonomy" id="37682"/>
    <lineage>
        <taxon>Eukaryota</taxon>
        <taxon>Viridiplantae</taxon>
        <taxon>Streptophyta</taxon>
        <taxon>Embryophyta</taxon>
        <taxon>Tracheophyta</taxon>
        <taxon>Spermatophyta</taxon>
        <taxon>Magnoliopsida</taxon>
        <taxon>Liliopsida</taxon>
        <taxon>Poales</taxon>
        <taxon>Poaceae</taxon>
        <taxon>BOP clade</taxon>
        <taxon>Pooideae</taxon>
        <taxon>Triticodae</taxon>
        <taxon>Triticeae</taxon>
        <taxon>Triticinae</taxon>
        <taxon>Aegilops</taxon>
    </lineage>
</organism>
<feature type="region of interest" description="Disordered" evidence="1">
    <location>
        <begin position="1"/>
        <end position="20"/>
    </location>
</feature>
<sequence>MEKRHREEGRGKQEVARARARRRCAVPLLCLLAKCATTRQSGSSLDVVALALATITAGHSGDCSAQLLPLGGSIYHGTSPRRRGGANFFGDE</sequence>
<dbReference type="AlphaFoldDB" id="M8AU28"/>
<evidence type="ECO:0000313" key="2">
    <source>
        <dbReference type="EnsemblPlants" id="EMT07982"/>
    </source>
</evidence>
<proteinExistence type="predicted"/>
<dbReference type="EnsemblPlants" id="EMT07982">
    <property type="protein sequence ID" value="EMT07982"/>
    <property type="gene ID" value="F775_43883"/>
</dbReference>
<evidence type="ECO:0000256" key="1">
    <source>
        <dbReference type="SAM" id="MobiDB-lite"/>
    </source>
</evidence>
<reference evidence="2" key="1">
    <citation type="submission" date="2015-06" db="UniProtKB">
        <authorList>
            <consortium name="EnsemblPlants"/>
        </authorList>
    </citation>
    <scope>IDENTIFICATION</scope>
</reference>
<feature type="compositionally biased region" description="Basic and acidic residues" evidence="1">
    <location>
        <begin position="1"/>
        <end position="17"/>
    </location>
</feature>
<accession>M8AU28</accession>
<name>M8AU28_AEGTA</name>